<dbReference type="Proteomes" id="UP001358586">
    <property type="component" value="Chromosome 5"/>
</dbReference>
<keyword evidence="6 8" id="KW-0539">Nucleus</keyword>
<comment type="function">
    <text evidence="8">Aux/IAA proteins are short-lived transcriptional factors that function as repressors of early auxin response genes at low auxin concentrations.</text>
</comment>
<dbReference type="PROSITE" id="PS51745">
    <property type="entry name" value="PB1"/>
    <property type="match status" value="1"/>
</dbReference>
<dbReference type="InterPro" id="IPR053793">
    <property type="entry name" value="PB1-like"/>
</dbReference>
<dbReference type="Gene3D" id="3.10.20.90">
    <property type="entry name" value="Phosphatidylinositol 3-kinase Catalytic Subunit, Chain A, domain 1"/>
    <property type="match status" value="1"/>
</dbReference>
<name>A0ABR0PSC0_GOSAR</name>
<evidence type="ECO:0000259" key="10">
    <source>
        <dbReference type="PROSITE" id="PS51745"/>
    </source>
</evidence>
<keyword evidence="5 8" id="KW-0804">Transcription</keyword>
<feature type="region of interest" description="Disordered" evidence="9">
    <location>
        <begin position="72"/>
        <end position="92"/>
    </location>
</feature>
<keyword evidence="7 8" id="KW-0927">Auxin signaling pathway</keyword>
<keyword evidence="3 8" id="KW-0678">Repressor</keyword>
<evidence type="ECO:0000256" key="6">
    <source>
        <dbReference type="ARBA" id="ARBA00023242"/>
    </source>
</evidence>
<gene>
    <name evidence="11" type="ORF">PVK06_013570</name>
</gene>
<comment type="similarity">
    <text evidence="2 8">Belongs to the Aux/IAA family.</text>
</comment>
<evidence type="ECO:0000313" key="12">
    <source>
        <dbReference type="Proteomes" id="UP001358586"/>
    </source>
</evidence>
<comment type="caution">
    <text evidence="11">The sequence shown here is derived from an EMBL/GenBank/DDBJ whole genome shotgun (WGS) entry which is preliminary data.</text>
</comment>
<evidence type="ECO:0000256" key="4">
    <source>
        <dbReference type="ARBA" id="ARBA00023015"/>
    </source>
</evidence>
<dbReference type="SUPFAM" id="SSF54277">
    <property type="entry name" value="CAD &amp; PB1 domains"/>
    <property type="match status" value="1"/>
</dbReference>
<evidence type="ECO:0000256" key="2">
    <source>
        <dbReference type="ARBA" id="ARBA00006728"/>
    </source>
</evidence>
<evidence type="ECO:0000256" key="8">
    <source>
        <dbReference type="RuleBase" id="RU004549"/>
    </source>
</evidence>
<dbReference type="PANTHER" id="PTHR31734:SF38">
    <property type="entry name" value="AUXIN-RESPONSIVE PROTEIN IAA29"/>
    <property type="match status" value="1"/>
</dbReference>
<comment type="subcellular location">
    <subcellularLocation>
        <location evidence="1 8">Nucleus</location>
    </subcellularLocation>
</comment>
<evidence type="ECO:0000256" key="7">
    <source>
        <dbReference type="ARBA" id="ARBA00023294"/>
    </source>
</evidence>
<dbReference type="InterPro" id="IPR003311">
    <property type="entry name" value="AUX_IAA"/>
</dbReference>
<protein>
    <recommendedName>
        <fullName evidence="8">Auxin-responsive protein</fullName>
    </recommendedName>
</protein>
<accession>A0ABR0PSC0</accession>
<evidence type="ECO:0000313" key="11">
    <source>
        <dbReference type="EMBL" id="KAK5829777.1"/>
    </source>
</evidence>
<dbReference type="InterPro" id="IPR033389">
    <property type="entry name" value="AUX/IAA_dom"/>
</dbReference>
<evidence type="ECO:0000256" key="1">
    <source>
        <dbReference type="ARBA" id="ARBA00004123"/>
    </source>
</evidence>
<proteinExistence type="inferred from homology"/>
<evidence type="ECO:0000256" key="5">
    <source>
        <dbReference type="ARBA" id="ARBA00023163"/>
    </source>
</evidence>
<evidence type="ECO:0000256" key="3">
    <source>
        <dbReference type="ARBA" id="ARBA00022491"/>
    </source>
</evidence>
<reference evidence="11 12" key="1">
    <citation type="submission" date="2023-03" db="EMBL/GenBank/DDBJ databases">
        <title>WGS of Gossypium arboreum.</title>
        <authorList>
            <person name="Yu D."/>
        </authorList>
    </citation>
    <scope>NUCLEOTIDE SEQUENCE [LARGE SCALE GENOMIC DNA]</scope>
    <source>
        <tissue evidence="11">Leaf</tissue>
    </source>
</reference>
<dbReference type="PANTHER" id="PTHR31734">
    <property type="entry name" value="AUXIN-RESPONSIVE PROTEIN IAA17"/>
    <property type="match status" value="1"/>
</dbReference>
<comment type="subunit">
    <text evidence="8">Homodimers and heterodimers.</text>
</comment>
<organism evidence="11 12">
    <name type="scientific">Gossypium arboreum</name>
    <name type="common">Tree cotton</name>
    <name type="synonym">Gossypium nanking</name>
    <dbReference type="NCBI Taxonomy" id="29729"/>
    <lineage>
        <taxon>Eukaryota</taxon>
        <taxon>Viridiplantae</taxon>
        <taxon>Streptophyta</taxon>
        <taxon>Embryophyta</taxon>
        <taxon>Tracheophyta</taxon>
        <taxon>Spermatophyta</taxon>
        <taxon>Magnoliopsida</taxon>
        <taxon>eudicotyledons</taxon>
        <taxon>Gunneridae</taxon>
        <taxon>Pentapetalae</taxon>
        <taxon>rosids</taxon>
        <taxon>malvids</taxon>
        <taxon>Malvales</taxon>
        <taxon>Malvaceae</taxon>
        <taxon>Malvoideae</taxon>
        <taxon>Gossypium</taxon>
    </lineage>
</organism>
<keyword evidence="4 8" id="KW-0805">Transcription regulation</keyword>
<keyword evidence="12" id="KW-1185">Reference proteome</keyword>
<feature type="domain" description="PB1" evidence="10">
    <location>
        <begin position="189"/>
        <end position="270"/>
    </location>
</feature>
<sequence>MQKDGAGRSWGLGQHRCMELQLGLALPPPPLIPIETFDLNSYGNYETREALGTNALSWPLLKLGPADNDINNIHHHNSSSSSSSSGGGAGCKKRSFDEAPFFDEKRNVPKTLHLLLWTNQPNDEDDDPSNVLHENSSSAIFKNDGEGLVGWPPVKTWRKKVHHQIPNGGAENNRLPAVENGIGGRASKSTYVKVKMEGVPIARKIDLSVHHSFEGLTNTLMRMFGISDGNRKSFKLTYQDREGDWLLAEDVPWRTFIRSLKCLKLIRSRG</sequence>
<dbReference type="Pfam" id="PF02309">
    <property type="entry name" value="AUX_IAA"/>
    <property type="match status" value="2"/>
</dbReference>
<evidence type="ECO:0000256" key="9">
    <source>
        <dbReference type="SAM" id="MobiDB-lite"/>
    </source>
</evidence>
<dbReference type="EMBL" id="JARKNE010000005">
    <property type="protein sequence ID" value="KAK5829777.1"/>
    <property type="molecule type" value="Genomic_DNA"/>
</dbReference>